<evidence type="ECO:0000313" key="3">
    <source>
        <dbReference type="EMBL" id="CAH3180877.1"/>
    </source>
</evidence>
<evidence type="ECO:0000256" key="1">
    <source>
        <dbReference type="SAM" id="MobiDB-lite"/>
    </source>
</evidence>
<dbReference type="EMBL" id="CALNXK010000286">
    <property type="protein sequence ID" value="CAH3180877.1"/>
    <property type="molecule type" value="Genomic_DNA"/>
</dbReference>
<dbReference type="InterPro" id="IPR022188">
    <property type="entry name" value="TASOR_DUF3715"/>
</dbReference>
<organism evidence="3 4">
    <name type="scientific">Porites lobata</name>
    <dbReference type="NCBI Taxonomy" id="104759"/>
    <lineage>
        <taxon>Eukaryota</taxon>
        <taxon>Metazoa</taxon>
        <taxon>Cnidaria</taxon>
        <taxon>Anthozoa</taxon>
        <taxon>Hexacorallia</taxon>
        <taxon>Scleractinia</taxon>
        <taxon>Fungiina</taxon>
        <taxon>Poritidae</taxon>
        <taxon>Porites</taxon>
    </lineage>
</organism>
<feature type="domain" description="TASOR pseudo-PARP" evidence="2">
    <location>
        <begin position="84"/>
        <end position="232"/>
    </location>
</feature>
<dbReference type="InterPro" id="IPR046432">
    <property type="entry name" value="TASOR"/>
</dbReference>
<dbReference type="Proteomes" id="UP001159405">
    <property type="component" value="Unassembled WGS sequence"/>
</dbReference>
<name>A0ABN8RTT6_9CNID</name>
<feature type="region of interest" description="Disordered" evidence="1">
    <location>
        <begin position="625"/>
        <end position="650"/>
    </location>
</feature>
<dbReference type="Pfam" id="PF12509">
    <property type="entry name" value="DUF3715"/>
    <property type="match status" value="1"/>
</dbReference>
<evidence type="ECO:0000259" key="2">
    <source>
        <dbReference type="Pfam" id="PF12509"/>
    </source>
</evidence>
<protein>
    <recommendedName>
        <fullName evidence="2">TASOR pseudo-PARP domain-containing protein</fullName>
    </recommendedName>
</protein>
<keyword evidence="4" id="KW-1185">Reference proteome</keyword>
<dbReference type="PANTHER" id="PTHR16207:SF11">
    <property type="entry name" value="SET DOMAIN-CONTAINING PROTEIN"/>
    <property type="match status" value="1"/>
</dbReference>
<feature type="compositionally biased region" description="Basic and acidic residues" evidence="1">
    <location>
        <begin position="532"/>
        <end position="542"/>
    </location>
</feature>
<feature type="region of interest" description="Disordered" evidence="1">
    <location>
        <begin position="481"/>
        <end position="555"/>
    </location>
</feature>
<accession>A0ABN8RTT6</accession>
<feature type="region of interest" description="Disordered" evidence="1">
    <location>
        <begin position="1942"/>
        <end position="1963"/>
    </location>
</feature>
<feature type="compositionally biased region" description="Basic residues" evidence="1">
    <location>
        <begin position="1705"/>
        <end position="1714"/>
    </location>
</feature>
<feature type="compositionally biased region" description="Basic and acidic residues" evidence="1">
    <location>
        <begin position="1545"/>
        <end position="1596"/>
    </location>
</feature>
<feature type="compositionally biased region" description="Polar residues" evidence="1">
    <location>
        <begin position="1789"/>
        <end position="1798"/>
    </location>
</feature>
<feature type="region of interest" description="Disordered" evidence="1">
    <location>
        <begin position="1689"/>
        <end position="1761"/>
    </location>
</feature>
<dbReference type="Gene3D" id="3.90.228.10">
    <property type="match status" value="1"/>
</dbReference>
<dbReference type="PANTHER" id="PTHR16207">
    <property type="entry name" value="SET DOMAIN-CONTAINING PROTEIN"/>
    <property type="match status" value="1"/>
</dbReference>
<feature type="region of interest" description="Disordered" evidence="1">
    <location>
        <begin position="1788"/>
        <end position="1815"/>
    </location>
</feature>
<comment type="caution">
    <text evidence="3">The sequence shown here is derived from an EMBL/GenBank/DDBJ whole genome shotgun (WGS) entry which is preliminary data.</text>
</comment>
<feature type="region of interest" description="Disordered" evidence="1">
    <location>
        <begin position="1868"/>
        <end position="1889"/>
    </location>
</feature>
<proteinExistence type="predicted"/>
<feature type="region of interest" description="Disordered" evidence="1">
    <location>
        <begin position="899"/>
        <end position="977"/>
    </location>
</feature>
<feature type="compositionally biased region" description="Basic and acidic residues" evidence="1">
    <location>
        <begin position="1727"/>
        <end position="1761"/>
    </location>
</feature>
<reference evidence="3 4" key="1">
    <citation type="submission" date="2022-05" db="EMBL/GenBank/DDBJ databases">
        <authorList>
            <consortium name="Genoscope - CEA"/>
            <person name="William W."/>
        </authorList>
    </citation>
    <scope>NUCLEOTIDE SEQUENCE [LARGE SCALE GENOMIC DNA]</scope>
</reference>
<gene>
    <name evidence="3" type="ORF">PLOB_00023981</name>
</gene>
<feature type="region of interest" description="Disordered" evidence="1">
    <location>
        <begin position="1543"/>
        <end position="1600"/>
    </location>
</feature>
<evidence type="ECO:0000313" key="4">
    <source>
        <dbReference type="Proteomes" id="UP001159405"/>
    </source>
</evidence>
<feature type="compositionally biased region" description="Polar residues" evidence="1">
    <location>
        <begin position="1805"/>
        <end position="1815"/>
    </location>
</feature>
<sequence>MVLSNMEVRAFHSTTFKIPRKERRPSEDCQYTLSGDSREAKDIENAVKRQTWDLNDLDRAVSISQIKKVDNPNLEREYHEKKAELRHNGRSLKELSEQLAFCVETEESRVKEICRSGLECSGVDHTLGDGDMGVTVWKCPDLCLKALQWPSSRSACLIVFKVVKGRVKSVMPRLSSDAPHLEPTPNHDCHICRNTTSSSVTDFTTLLRNTQYYLYEYNDEGLPSLRPRHCLPFAVIHLKRNELSSPHSPKLRSLMSVEKPVSPGKEHPKHTEECKSMTFSDEAGILAWRGLVMSGDKSLGRVSLLAGHKLGFNFMKSYLDVSRKIPLTQLAKILPGDIMCAWNFPLIFRGHTLSLCTMKPAQGQTSESFTSFTRGLVRKAKSAGVLCIDPCTTMFLVPSCKLAVYLGFCETESPPRVFCIICRRQTTALSPRSVWPLTSPFSPPFNNRAAYHSNTGTSAGYESTVIEPSLLDLKTKHKAKIVVSPTEKSQRLSPKRPSPRQGVKRSLSFSDSSPKDATKPLQRTARSASSPERLRLQDDSARPRIQSDISRDSEVRKSNFIASDSQVIGCGLREVKSLNPDYVEDGKNSLEVSTSELEEGFKTAADTQETLSPELTRLVTLGKQKDTANCSHSDSKSEQPLVKDTNANTSPNVLSVSFGSMCSRERHQTGELLETTSIVADECPNDPCLSNETGSRTLTNTASPPDISQLDAIWDLQDNLQTVDMEISESLPSSITVGQAYSFSTLHAFSGVSTAEASLEKVVRGKTILPRSSTTESVQNMPVAATATRLLCEAAGDSTTKPTNQNNFIAHTVSPANDQLVVLCDTKSPDTDSTNHGDGVELSREPESHDIVMCVDMSISTDDESEVFDKNDGSETLDRNLICENHNGQSAMLTNSQLLQNSSKKNSDWSKSLSIDEGARSREQSVTSMYKGAEAGGSDSEMSLDCAEGNSLSFDRPYSFKSSPDTVEKQSKPRNSVLSGSAANILIQENCSLDENTSLSTSCAQSCSKVLESSLSPRKLPKLCIERLKALQGALKTATGLNANQPDKNTCSPCKLVIHPQNTKEPEPDKDCVERFDSMGVSVTEHGSEGTKPPMFGLSAVETQDSVTPTKSQPCEGGVIEMSLIEDWGFVPGSSSCNETHLTDEAFGFLDMEEEEYEIDSIEGDPVVEPFETGPYIDECDIPEPEVVVCSPSEPMETFTFRFPGIPVVDEDENGISETTEDKTHLVEESLVVPEFCTEVVVSSLENFVSEVDLPEESRLENESEIPESVVVVEGDKVDGIVCVSHSSQNLANGCLSKLPKKDVFFSGDVKELENTGSKQQCSERLEECEKVCLGPLFKRDEQQIVEVAKAERPVGQPVILKGSQMMESTKDRDVPIHLNLDREPCEITTQKRPAATLEDVLQVQMDDVIVGGSEVELPARERKGGCYEVSLPNVQETEKGSGCDGLLSEIQVKRNGTDDEREGAVTSEEKEEVDNRCSVMTLPETRYPGYRIEEDKQDCLVKEKEITSRDIAIGDESEAMHLSTSSPRLLQAETNLTHNKTVKGKSERLKNTEKLLGKAEEEGRDINHETESRNETEKESCPDNLSSKEREEEIKFTSSSQNLVEKTKCSYVFLNCHIVENSEELEPVKDMTKSPVQSMRKSNFGNVESKSISSATITQGTVKSLDRSGTTGMGNNETNETFLREHLKQEPLESTGKNLMWSKPKNKTRKKERKVNNSFSVVPSPRESKVETAKDDISSSKLAEKTSKTEEVKKPSERTMKSAVVSDTVDANVKCKDTEKGDKLCTNIVKSSGTPSVISPPPSSNRKSGAQASQVKSKVCHQGVHCQDAQNKIEPKSAVVSDKVEANVKCKETEKGDKLGTNIVKSAGTPSVILPPPSSNRKSDAQASQVKSKVCHQGVHYQDTQNKIEPKSAVVSDKVEANVKCKETEKGDKLGTNIVKSAGAPSVISPPPSSNRKSDAQASQVKSKVCHQGVYYQDTQNKSEPLIAMQWDNIIRSMKRKCTEKGYILAKQPKLMPTHNEAVENRGTLKNLTPPPPLVSLDLEMNRSQQVHGMPRAMLCESNIRDPRIHRPYPRRPQFEYMSPTVHYYNERKYFKANTEHHSYPCWVSPLPTPFPVNNRGTEIPPKPWWYQQRGVMPHDHRANRQQFDPVYPIHGNCGVPVPQHGNPAFPPKPGLLPNPWKRGLLPDPWHPRSNPCYTPHPVVTPR</sequence>